<organism evidence="6 7">
    <name type="scientific">Amycolatopsis acididurans</name>
    <dbReference type="NCBI Taxonomy" id="2724524"/>
    <lineage>
        <taxon>Bacteria</taxon>
        <taxon>Bacillati</taxon>
        <taxon>Actinomycetota</taxon>
        <taxon>Actinomycetes</taxon>
        <taxon>Pseudonocardiales</taxon>
        <taxon>Pseudonocardiaceae</taxon>
        <taxon>Amycolatopsis</taxon>
    </lineage>
</organism>
<name>A0ABX1IW08_9PSEU</name>
<dbReference type="InterPro" id="IPR013328">
    <property type="entry name" value="6PGD_dom2"/>
</dbReference>
<dbReference type="RefSeq" id="WP_168510442.1">
    <property type="nucleotide sequence ID" value="NZ_JAAXLS010000001.1"/>
</dbReference>
<evidence type="ECO:0000313" key="6">
    <source>
        <dbReference type="EMBL" id="NKQ51494.1"/>
    </source>
</evidence>
<keyword evidence="7" id="KW-1185">Reference proteome</keyword>
<accession>A0ABX1IW08</accession>
<protein>
    <submittedName>
        <fullName evidence="6">NAD(P)-dependent oxidoreductase</fullName>
    </submittedName>
</protein>
<feature type="domain" description="6-phosphogluconate dehydrogenase NADP-binding" evidence="4">
    <location>
        <begin position="3"/>
        <end position="158"/>
    </location>
</feature>
<dbReference type="PIRSF" id="PIRSF000103">
    <property type="entry name" value="HIBADH"/>
    <property type="match status" value="1"/>
</dbReference>
<dbReference type="InterPro" id="IPR006115">
    <property type="entry name" value="6PGDH_NADP-bd"/>
</dbReference>
<dbReference type="InterPro" id="IPR015815">
    <property type="entry name" value="HIBADH-related"/>
</dbReference>
<evidence type="ECO:0000259" key="4">
    <source>
        <dbReference type="Pfam" id="PF03446"/>
    </source>
</evidence>
<dbReference type="SUPFAM" id="SSF48179">
    <property type="entry name" value="6-phosphogluconate dehydrogenase C-terminal domain-like"/>
    <property type="match status" value="1"/>
</dbReference>
<dbReference type="InterPro" id="IPR029154">
    <property type="entry name" value="HIBADH-like_NADP-bd"/>
</dbReference>
<reference evidence="6 7" key="1">
    <citation type="submission" date="2020-04" db="EMBL/GenBank/DDBJ databases">
        <title>Novel species.</title>
        <authorList>
            <person name="Teo W.F.A."/>
            <person name="Lipun K."/>
            <person name="Srisuk N."/>
            <person name="Duangmal K."/>
        </authorList>
    </citation>
    <scope>NUCLEOTIDE SEQUENCE [LARGE SCALE GENOMIC DNA]</scope>
    <source>
        <strain evidence="6 7">K13G38</strain>
    </source>
</reference>
<dbReference type="Pfam" id="PF14833">
    <property type="entry name" value="NAD_binding_11"/>
    <property type="match status" value="1"/>
</dbReference>
<comment type="similarity">
    <text evidence="1">Belongs to the HIBADH-related family.</text>
</comment>
<dbReference type="Gene3D" id="1.10.1040.10">
    <property type="entry name" value="N-(1-d-carboxylethyl)-l-norvaline Dehydrogenase, domain 2"/>
    <property type="match status" value="1"/>
</dbReference>
<dbReference type="Proteomes" id="UP000715441">
    <property type="component" value="Unassembled WGS sequence"/>
</dbReference>
<keyword evidence="3" id="KW-0520">NAD</keyword>
<evidence type="ECO:0000313" key="7">
    <source>
        <dbReference type="Proteomes" id="UP000715441"/>
    </source>
</evidence>
<comment type="caution">
    <text evidence="6">The sequence shown here is derived from an EMBL/GenBank/DDBJ whole genome shotgun (WGS) entry which is preliminary data.</text>
</comment>
<keyword evidence="2" id="KW-0560">Oxidoreductase</keyword>
<dbReference type="Pfam" id="PF03446">
    <property type="entry name" value="NAD_binding_2"/>
    <property type="match status" value="1"/>
</dbReference>
<dbReference type="PANTHER" id="PTHR43060:SF15">
    <property type="entry name" value="3-HYDROXYISOBUTYRATE DEHYDROGENASE-LIKE 1, MITOCHONDRIAL-RELATED"/>
    <property type="match status" value="1"/>
</dbReference>
<dbReference type="InterPro" id="IPR008927">
    <property type="entry name" value="6-PGluconate_DH-like_C_sf"/>
</dbReference>
<sequence length="265" mass="26658">MRLGFVGAGRMGRPMVTRLLAAGHQARVLGRSAAVREALAAEGADVVGETGSVADGADAVVVCVFSDEQVREVCLGGALLDRMLPGSVLVVHTTGSPSTAGEIAARAAHISVLDAPVSGGPHDIAAGRLTLFVGGAEDAVARVRPVLGSYADPVLHVGALGAGQRVKLINNALFAAHIGLLTEAVRVAGQLGVAEEPLLGALSHGSAASRALAGAAARRSVAAFTENVRDFLGKDVAVARTVAAELGGDLRAIDTAIDAIAPRRP</sequence>
<proteinExistence type="inferred from homology"/>
<feature type="domain" description="3-hydroxyisobutyrate dehydrogenase-like NAD-binding" evidence="5">
    <location>
        <begin position="161"/>
        <end position="253"/>
    </location>
</feature>
<dbReference type="SUPFAM" id="SSF51735">
    <property type="entry name" value="NAD(P)-binding Rossmann-fold domains"/>
    <property type="match status" value="1"/>
</dbReference>
<dbReference type="EMBL" id="JAAXLS010000001">
    <property type="protein sequence ID" value="NKQ51494.1"/>
    <property type="molecule type" value="Genomic_DNA"/>
</dbReference>
<evidence type="ECO:0000256" key="1">
    <source>
        <dbReference type="ARBA" id="ARBA00009080"/>
    </source>
</evidence>
<evidence type="ECO:0000256" key="2">
    <source>
        <dbReference type="ARBA" id="ARBA00023002"/>
    </source>
</evidence>
<dbReference type="InterPro" id="IPR036291">
    <property type="entry name" value="NAD(P)-bd_dom_sf"/>
</dbReference>
<dbReference type="PANTHER" id="PTHR43060">
    <property type="entry name" value="3-HYDROXYISOBUTYRATE DEHYDROGENASE-LIKE 1, MITOCHONDRIAL-RELATED"/>
    <property type="match status" value="1"/>
</dbReference>
<evidence type="ECO:0000259" key="5">
    <source>
        <dbReference type="Pfam" id="PF14833"/>
    </source>
</evidence>
<evidence type="ECO:0000256" key="3">
    <source>
        <dbReference type="ARBA" id="ARBA00023027"/>
    </source>
</evidence>
<gene>
    <name evidence="6" type="ORF">HFP15_01205</name>
</gene>
<dbReference type="Gene3D" id="3.40.50.720">
    <property type="entry name" value="NAD(P)-binding Rossmann-like Domain"/>
    <property type="match status" value="1"/>
</dbReference>